<reference evidence="1" key="1">
    <citation type="journal article" date="2022" name="bioRxiv">
        <title>Sequencing and chromosome-scale assembly of the giantPleurodeles waltlgenome.</title>
        <authorList>
            <person name="Brown T."/>
            <person name="Elewa A."/>
            <person name="Iarovenko S."/>
            <person name="Subramanian E."/>
            <person name="Araus A.J."/>
            <person name="Petzold A."/>
            <person name="Susuki M."/>
            <person name="Suzuki K.-i.T."/>
            <person name="Hayashi T."/>
            <person name="Toyoda A."/>
            <person name="Oliveira C."/>
            <person name="Osipova E."/>
            <person name="Leigh N.D."/>
            <person name="Simon A."/>
            <person name="Yun M.H."/>
        </authorList>
    </citation>
    <scope>NUCLEOTIDE SEQUENCE</scope>
    <source>
        <strain evidence="1">20211129_DDA</strain>
        <tissue evidence="1">Liver</tissue>
    </source>
</reference>
<dbReference type="AlphaFoldDB" id="A0AAV7N0K5"/>
<proteinExistence type="predicted"/>
<dbReference type="EMBL" id="JANPWB010000013">
    <property type="protein sequence ID" value="KAJ1108475.1"/>
    <property type="molecule type" value="Genomic_DNA"/>
</dbReference>
<accession>A0AAV7N0K5</accession>
<evidence type="ECO:0000313" key="2">
    <source>
        <dbReference type="Proteomes" id="UP001066276"/>
    </source>
</evidence>
<sequence length="195" mass="21541">MCSGVWCQFCLCSEFPEFGSKGLSQTIKRVGNSLPTSAARKQLKALDMNKVEYALLGTKQRYYVEENKVGRLLAHCPRAQAVDHRVQELTGSDGTPLCHDEEVALKFEHFYAALNTAGDLRNKDITAYLSAALLPTIPQANAPSLERDITPNEVLLAIQCLQPGKAPGHDVYSAEFYKTFGLVLDPLMVLELVVR</sequence>
<keyword evidence="2" id="KW-1185">Reference proteome</keyword>
<dbReference type="Proteomes" id="UP001066276">
    <property type="component" value="Chromosome 9"/>
</dbReference>
<evidence type="ECO:0000313" key="1">
    <source>
        <dbReference type="EMBL" id="KAJ1108475.1"/>
    </source>
</evidence>
<comment type="caution">
    <text evidence="1">The sequence shown here is derived from an EMBL/GenBank/DDBJ whole genome shotgun (WGS) entry which is preliminary data.</text>
</comment>
<protein>
    <submittedName>
        <fullName evidence="1">Uncharacterized protein</fullName>
    </submittedName>
</protein>
<name>A0AAV7N0K5_PLEWA</name>
<organism evidence="1 2">
    <name type="scientific">Pleurodeles waltl</name>
    <name type="common">Iberian ribbed newt</name>
    <dbReference type="NCBI Taxonomy" id="8319"/>
    <lineage>
        <taxon>Eukaryota</taxon>
        <taxon>Metazoa</taxon>
        <taxon>Chordata</taxon>
        <taxon>Craniata</taxon>
        <taxon>Vertebrata</taxon>
        <taxon>Euteleostomi</taxon>
        <taxon>Amphibia</taxon>
        <taxon>Batrachia</taxon>
        <taxon>Caudata</taxon>
        <taxon>Salamandroidea</taxon>
        <taxon>Salamandridae</taxon>
        <taxon>Pleurodelinae</taxon>
        <taxon>Pleurodeles</taxon>
    </lineage>
</organism>
<gene>
    <name evidence="1" type="ORF">NDU88_005851</name>
</gene>